<dbReference type="EMBL" id="CM047750">
    <property type="protein sequence ID" value="KAJ0006846.1"/>
    <property type="molecule type" value="Genomic_DNA"/>
</dbReference>
<evidence type="ECO:0000313" key="1">
    <source>
        <dbReference type="EMBL" id="KAJ0006846.1"/>
    </source>
</evidence>
<protein>
    <submittedName>
        <fullName evidence="1">Uncharacterized protein</fullName>
    </submittedName>
</protein>
<accession>A0ACC0WZF8</accession>
<sequence>METSNTGKKTKGRQRIEIKKLENKNSLEVAFSKRKKGIFNKASELSLLCGAQVAIIIMSPNNRPFSYGHPSVKTLLDRFFSGNNEFSEFSTNNEAFDTIKHEIDRLQDQFEEEEKIAKEIKHRNETNDHDWWEQQRVDDMGLDELEQFVNSLEQLRSNVAARVNKEENNDLAIVAKSDGIDHLEARVVDPLTDHSVVNDVAPLNFFFDDDNFFDNMDIGGLI</sequence>
<organism evidence="1 2">
    <name type="scientific">Pistacia integerrima</name>
    <dbReference type="NCBI Taxonomy" id="434235"/>
    <lineage>
        <taxon>Eukaryota</taxon>
        <taxon>Viridiplantae</taxon>
        <taxon>Streptophyta</taxon>
        <taxon>Embryophyta</taxon>
        <taxon>Tracheophyta</taxon>
        <taxon>Spermatophyta</taxon>
        <taxon>Magnoliopsida</taxon>
        <taxon>eudicotyledons</taxon>
        <taxon>Gunneridae</taxon>
        <taxon>Pentapetalae</taxon>
        <taxon>rosids</taxon>
        <taxon>malvids</taxon>
        <taxon>Sapindales</taxon>
        <taxon>Anacardiaceae</taxon>
        <taxon>Pistacia</taxon>
    </lineage>
</organism>
<keyword evidence="2" id="KW-1185">Reference proteome</keyword>
<gene>
    <name evidence="1" type="ORF">Pint_29435</name>
</gene>
<dbReference type="Proteomes" id="UP001163603">
    <property type="component" value="Chromosome 15"/>
</dbReference>
<name>A0ACC0WZF8_9ROSI</name>
<comment type="caution">
    <text evidence="1">The sequence shown here is derived from an EMBL/GenBank/DDBJ whole genome shotgun (WGS) entry which is preliminary data.</text>
</comment>
<proteinExistence type="predicted"/>
<evidence type="ECO:0000313" key="2">
    <source>
        <dbReference type="Proteomes" id="UP001163603"/>
    </source>
</evidence>
<reference evidence="2" key="1">
    <citation type="journal article" date="2023" name="G3 (Bethesda)">
        <title>Genome assembly and association tests identify interacting loci associated with vigor, precocity, and sex in interspecific pistachio rootstocks.</title>
        <authorList>
            <person name="Palmer W."/>
            <person name="Jacygrad E."/>
            <person name="Sagayaradj S."/>
            <person name="Cavanaugh K."/>
            <person name="Han R."/>
            <person name="Bertier L."/>
            <person name="Beede B."/>
            <person name="Kafkas S."/>
            <person name="Golino D."/>
            <person name="Preece J."/>
            <person name="Michelmore R."/>
        </authorList>
    </citation>
    <scope>NUCLEOTIDE SEQUENCE [LARGE SCALE GENOMIC DNA]</scope>
</reference>